<organism evidence="2 3">
    <name type="scientific">Actinidia rufa</name>
    <dbReference type="NCBI Taxonomy" id="165716"/>
    <lineage>
        <taxon>Eukaryota</taxon>
        <taxon>Viridiplantae</taxon>
        <taxon>Streptophyta</taxon>
        <taxon>Embryophyta</taxon>
        <taxon>Tracheophyta</taxon>
        <taxon>Spermatophyta</taxon>
        <taxon>Magnoliopsida</taxon>
        <taxon>eudicotyledons</taxon>
        <taxon>Gunneridae</taxon>
        <taxon>Pentapetalae</taxon>
        <taxon>asterids</taxon>
        <taxon>Ericales</taxon>
        <taxon>Actinidiaceae</taxon>
        <taxon>Actinidia</taxon>
    </lineage>
</organism>
<accession>A0A7J0G6L0</accession>
<reference evidence="2 3" key="1">
    <citation type="submission" date="2019-07" db="EMBL/GenBank/DDBJ databases">
        <title>De Novo Assembly of kiwifruit Actinidia rufa.</title>
        <authorList>
            <person name="Sugita-Konishi S."/>
            <person name="Sato K."/>
            <person name="Mori E."/>
            <person name="Abe Y."/>
            <person name="Kisaki G."/>
            <person name="Hamano K."/>
            <person name="Suezawa K."/>
            <person name="Otani M."/>
            <person name="Fukuda T."/>
            <person name="Manabe T."/>
            <person name="Gomi K."/>
            <person name="Tabuchi M."/>
            <person name="Akimitsu K."/>
            <person name="Kataoka I."/>
        </authorList>
    </citation>
    <scope>NUCLEOTIDE SEQUENCE [LARGE SCALE GENOMIC DNA]</scope>
    <source>
        <strain evidence="3">cv. Fuchu</strain>
    </source>
</reference>
<evidence type="ECO:0000313" key="3">
    <source>
        <dbReference type="Proteomes" id="UP000585474"/>
    </source>
</evidence>
<keyword evidence="3" id="KW-1185">Reference proteome</keyword>
<feature type="region of interest" description="Disordered" evidence="1">
    <location>
        <begin position="58"/>
        <end position="86"/>
    </location>
</feature>
<evidence type="ECO:0000256" key="1">
    <source>
        <dbReference type="SAM" id="MobiDB-lite"/>
    </source>
</evidence>
<sequence length="86" mass="9402">MGISEATEILKNSSMGLYYSVRPKKHPICVNLKSQDTFDALISWKAFGIVQELEEAATAEELPSPRTVSPENEVKAGEGEAPVRPI</sequence>
<evidence type="ECO:0000313" key="2">
    <source>
        <dbReference type="EMBL" id="GFZ06434.1"/>
    </source>
</evidence>
<dbReference type="AlphaFoldDB" id="A0A7J0G6L0"/>
<protein>
    <submittedName>
        <fullName evidence="2">Uncharacterized protein</fullName>
    </submittedName>
</protein>
<comment type="caution">
    <text evidence="2">The sequence shown here is derived from an EMBL/GenBank/DDBJ whole genome shotgun (WGS) entry which is preliminary data.</text>
</comment>
<gene>
    <name evidence="2" type="ORF">Acr_18g0006040</name>
</gene>
<name>A0A7J0G6L0_9ERIC</name>
<proteinExistence type="predicted"/>
<dbReference type="Proteomes" id="UP000585474">
    <property type="component" value="Unassembled WGS sequence"/>
</dbReference>
<dbReference type="EMBL" id="BJWL01000018">
    <property type="protein sequence ID" value="GFZ06434.1"/>
    <property type="molecule type" value="Genomic_DNA"/>
</dbReference>